<keyword evidence="1" id="KW-0472">Membrane</keyword>
<protein>
    <recommendedName>
        <fullName evidence="4">DUF304 domain-containing protein</fullName>
    </recommendedName>
</protein>
<dbReference type="AlphaFoldDB" id="A0A0G1K1X8"/>
<dbReference type="Proteomes" id="UP000034736">
    <property type="component" value="Unassembled WGS sequence"/>
</dbReference>
<sequence length="201" mass="23121">MDNKGVPYNNPFFGHTFVIFILYHSVRMIHLGENEKILMVLHRHWIVVVGKFVASVFLAVLPILAIPLILASSIIIIPESAGPIILFLSVIYLMILILLLFVFWIDYYLDMWIITSERIMDIEQTGLFHRQISEFMLDKVQDITVEIPDMVATFLKYGNLVIQTAGEKSFEIKQIHNVYEAKNTILDAAKILSNKNNNVRT</sequence>
<organism evidence="2 3">
    <name type="scientific">Candidatus Giovannonibacteria bacterium GW2011_GWA2_44_13b</name>
    <dbReference type="NCBI Taxonomy" id="1618647"/>
    <lineage>
        <taxon>Bacteria</taxon>
        <taxon>Candidatus Giovannoniibacteriota</taxon>
    </lineage>
</organism>
<keyword evidence="1" id="KW-0812">Transmembrane</keyword>
<feature type="transmembrane region" description="Helical" evidence="1">
    <location>
        <begin position="84"/>
        <end position="109"/>
    </location>
</feature>
<gene>
    <name evidence="2" type="ORF">UW30_C0004G0013</name>
</gene>
<evidence type="ECO:0000313" key="3">
    <source>
        <dbReference type="Proteomes" id="UP000034736"/>
    </source>
</evidence>
<comment type="caution">
    <text evidence="2">The sequence shown here is derived from an EMBL/GenBank/DDBJ whole genome shotgun (WGS) entry which is preliminary data.</text>
</comment>
<accession>A0A0G1K1X8</accession>
<proteinExistence type="predicted"/>
<name>A0A0G1K1X8_9BACT</name>
<evidence type="ECO:0000256" key="1">
    <source>
        <dbReference type="SAM" id="Phobius"/>
    </source>
</evidence>
<evidence type="ECO:0008006" key="4">
    <source>
        <dbReference type="Google" id="ProtNLM"/>
    </source>
</evidence>
<dbReference type="PANTHER" id="PTHR37938">
    <property type="entry name" value="BLL0215 PROTEIN"/>
    <property type="match status" value="1"/>
</dbReference>
<evidence type="ECO:0000313" key="2">
    <source>
        <dbReference type="EMBL" id="KKT41814.1"/>
    </source>
</evidence>
<dbReference type="PANTHER" id="PTHR37938:SF1">
    <property type="entry name" value="BLL0215 PROTEIN"/>
    <property type="match status" value="1"/>
</dbReference>
<reference evidence="2 3" key="1">
    <citation type="journal article" date="2015" name="Nature">
        <title>rRNA introns, odd ribosomes, and small enigmatic genomes across a large radiation of phyla.</title>
        <authorList>
            <person name="Brown C.T."/>
            <person name="Hug L.A."/>
            <person name="Thomas B.C."/>
            <person name="Sharon I."/>
            <person name="Castelle C.J."/>
            <person name="Singh A."/>
            <person name="Wilkins M.J."/>
            <person name="Williams K.H."/>
            <person name="Banfield J.F."/>
        </authorList>
    </citation>
    <scope>NUCLEOTIDE SEQUENCE [LARGE SCALE GENOMIC DNA]</scope>
</reference>
<dbReference type="STRING" id="1618647.UW30_C0004G0013"/>
<keyword evidence="1" id="KW-1133">Transmembrane helix</keyword>
<dbReference type="EMBL" id="LCHU01000004">
    <property type="protein sequence ID" value="KKT41814.1"/>
    <property type="molecule type" value="Genomic_DNA"/>
</dbReference>
<feature type="transmembrane region" description="Helical" evidence="1">
    <location>
        <begin position="52"/>
        <end position="78"/>
    </location>
</feature>
<feature type="transmembrane region" description="Helical" evidence="1">
    <location>
        <begin position="12"/>
        <end position="31"/>
    </location>
</feature>